<evidence type="ECO:0000256" key="6">
    <source>
        <dbReference type="ARBA" id="ARBA00022840"/>
    </source>
</evidence>
<dbReference type="InterPro" id="IPR020560">
    <property type="entry name" value="PRibGlycinamide_synth_C-dom"/>
</dbReference>
<keyword evidence="4" id="KW-0547">Nucleotide-binding</keyword>
<gene>
    <name evidence="11" type="ORF">KDA27_20585</name>
</gene>
<evidence type="ECO:0000256" key="9">
    <source>
        <dbReference type="ARBA" id="ARBA00042864"/>
    </source>
</evidence>
<dbReference type="SUPFAM" id="SSF51246">
    <property type="entry name" value="Rudiment single hybrid motif"/>
    <property type="match status" value="1"/>
</dbReference>
<evidence type="ECO:0000256" key="5">
    <source>
        <dbReference type="ARBA" id="ARBA00022755"/>
    </source>
</evidence>
<evidence type="ECO:0000256" key="7">
    <source>
        <dbReference type="ARBA" id="ARBA00038345"/>
    </source>
</evidence>
<dbReference type="PANTHER" id="PTHR43472">
    <property type="entry name" value="PHOSPHORIBOSYLAMINE--GLYCINE LIGASE"/>
    <property type="match status" value="1"/>
</dbReference>
<evidence type="ECO:0000313" key="12">
    <source>
        <dbReference type="Proteomes" id="UP000739538"/>
    </source>
</evidence>
<keyword evidence="6" id="KW-0067">ATP-binding</keyword>
<dbReference type="GO" id="GO:0009113">
    <property type="term" value="P:purine nucleobase biosynthetic process"/>
    <property type="evidence" value="ECO:0007669"/>
    <property type="project" value="InterPro"/>
</dbReference>
<dbReference type="Pfam" id="PF02843">
    <property type="entry name" value="GARS_C"/>
    <property type="match status" value="1"/>
</dbReference>
<dbReference type="SMART" id="SM01209">
    <property type="entry name" value="GARS_A"/>
    <property type="match status" value="1"/>
</dbReference>
<dbReference type="GO" id="GO:0006164">
    <property type="term" value="P:purine nucleotide biosynthetic process"/>
    <property type="evidence" value="ECO:0007669"/>
    <property type="project" value="UniProtKB-KW"/>
</dbReference>
<evidence type="ECO:0000259" key="10">
    <source>
        <dbReference type="SMART" id="SM01210"/>
    </source>
</evidence>
<evidence type="ECO:0000256" key="4">
    <source>
        <dbReference type="ARBA" id="ARBA00022741"/>
    </source>
</evidence>
<evidence type="ECO:0000256" key="8">
    <source>
        <dbReference type="ARBA" id="ARBA00042242"/>
    </source>
</evidence>
<comment type="cofactor">
    <cofactor evidence="2">
        <name>Mg(2+)</name>
        <dbReference type="ChEBI" id="CHEBI:18420"/>
    </cofactor>
</comment>
<dbReference type="PANTHER" id="PTHR43472:SF1">
    <property type="entry name" value="PHOSPHORIBOSYLAMINE--GLYCINE LIGASE, CHLOROPLASTIC"/>
    <property type="match status" value="1"/>
</dbReference>
<dbReference type="InterPro" id="IPR020559">
    <property type="entry name" value="PRibGlycinamide_synth_CS"/>
</dbReference>
<keyword evidence="3 11" id="KW-0436">Ligase</keyword>
<feature type="domain" description="Phosphoribosylglycinamide synthetase C-domain" evidence="10">
    <location>
        <begin position="125"/>
        <end position="219"/>
    </location>
</feature>
<dbReference type="SMART" id="SM01210">
    <property type="entry name" value="GARS_C"/>
    <property type="match status" value="1"/>
</dbReference>
<organism evidence="11 12">
    <name type="scientific">Eiseniibacteriota bacterium</name>
    <dbReference type="NCBI Taxonomy" id="2212470"/>
    <lineage>
        <taxon>Bacteria</taxon>
        <taxon>Candidatus Eiseniibacteriota</taxon>
    </lineage>
</organism>
<comment type="cofactor">
    <cofactor evidence="1">
        <name>Mn(2+)</name>
        <dbReference type="ChEBI" id="CHEBI:29035"/>
    </cofactor>
</comment>
<dbReference type="PROSITE" id="PS00184">
    <property type="entry name" value="GARS"/>
    <property type="match status" value="1"/>
</dbReference>
<reference evidence="11" key="2">
    <citation type="journal article" date="2021" name="Microbiome">
        <title>Successional dynamics and alternative stable states in a saline activated sludge microbial community over 9 years.</title>
        <authorList>
            <person name="Wang Y."/>
            <person name="Ye J."/>
            <person name="Ju F."/>
            <person name="Liu L."/>
            <person name="Boyd J.A."/>
            <person name="Deng Y."/>
            <person name="Parks D.H."/>
            <person name="Jiang X."/>
            <person name="Yin X."/>
            <person name="Woodcroft B.J."/>
            <person name="Tyson G.W."/>
            <person name="Hugenholtz P."/>
            <person name="Polz M.F."/>
            <person name="Zhang T."/>
        </authorList>
    </citation>
    <scope>NUCLEOTIDE SEQUENCE</scope>
    <source>
        <strain evidence="11">HKST-UBA02</strain>
    </source>
</reference>
<protein>
    <recommendedName>
        <fullName evidence="8">Glycinamide ribonucleotide synthetase</fullName>
    </recommendedName>
    <alternativeName>
        <fullName evidence="9">Phosphoribosylglycinamide synthetase</fullName>
    </alternativeName>
</protein>
<dbReference type="Pfam" id="PF01071">
    <property type="entry name" value="GARS_A"/>
    <property type="match status" value="1"/>
</dbReference>
<evidence type="ECO:0000256" key="2">
    <source>
        <dbReference type="ARBA" id="ARBA00001946"/>
    </source>
</evidence>
<proteinExistence type="inferred from homology"/>
<comment type="similarity">
    <text evidence="7">Belongs to the GARS family.</text>
</comment>
<keyword evidence="5" id="KW-0658">Purine biosynthesis</keyword>
<dbReference type="InterPro" id="IPR037123">
    <property type="entry name" value="PRibGlycinamide_synth_C_sf"/>
</dbReference>
<dbReference type="Proteomes" id="UP000739538">
    <property type="component" value="Unassembled WGS sequence"/>
</dbReference>
<dbReference type="GO" id="GO:0005524">
    <property type="term" value="F:ATP binding"/>
    <property type="evidence" value="ECO:0007669"/>
    <property type="project" value="UniProtKB-KW"/>
</dbReference>
<feature type="non-terminal residue" evidence="11">
    <location>
        <position position="1"/>
    </location>
</feature>
<comment type="caution">
    <text evidence="11">The sequence shown here is derived from an EMBL/GenBank/DDBJ whole genome shotgun (WGS) entry which is preliminary data.</text>
</comment>
<sequence length="220" mass="22722">DTGPNTGGMGAYTPYPRTTPELLTRIRESVIAPTLRALAEAGRPFRGLLYAGLMIDAGVPSVVEFNCRFGDPETQALAPLFGPGFADALYWSATGEGDVAELERSVLDGGAGGETGTGSSSGNTASATVVLASAGYPGAYDTGARIEGLRRAAELPDTVVFHAGTKRQGDALVTSGGRVLAVTGTGPDLRSALGRAYEGVSTIEFEGKTFRRDIGHRALK</sequence>
<dbReference type="GO" id="GO:0004637">
    <property type="term" value="F:phosphoribosylamine-glycine ligase activity"/>
    <property type="evidence" value="ECO:0007669"/>
    <property type="project" value="InterPro"/>
</dbReference>
<dbReference type="FunFam" id="3.90.600.10:FF:000001">
    <property type="entry name" value="Trifunctional purine biosynthetic protein adenosine-3"/>
    <property type="match status" value="1"/>
</dbReference>
<name>A0A956NJI8_UNCEI</name>
<dbReference type="InterPro" id="IPR000115">
    <property type="entry name" value="PRibGlycinamide_synth"/>
</dbReference>
<dbReference type="Gene3D" id="3.90.600.10">
    <property type="entry name" value="Phosphoribosylglycinamide synthetase, C-terminal domain"/>
    <property type="match status" value="1"/>
</dbReference>
<reference evidence="11" key="1">
    <citation type="submission" date="2020-04" db="EMBL/GenBank/DDBJ databases">
        <authorList>
            <person name="Zhang T."/>
        </authorList>
    </citation>
    <scope>NUCLEOTIDE SEQUENCE</scope>
    <source>
        <strain evidence="11">HKST-UBA02</strain>
    </source>
</reference>
<dbReference type="InterPro" id="IPR011054">
    <property type="entry name" value="Rudment_hybrid_motif"/>
</dbReference>
<evidence type="ECO:0000256" key="1">
    <source>
        <dbReference type="ARBA" id="ARBA00001936"/>
    </source>
</evidence>
<dbReference type="AlphaFoldDB" id="A0A956NJI8"/>
<evidence type="ECO:0000313" key="11">
    <source>
        <dbReference type="EMBL" id="MCA9758204.1"/>
    </source>
</evidence>
<dbReference type="InterPro" id="IPR020561">
    <property type="entry name" value="PRibGlycinamid_synth_ATP-grasp"/>
</dbReference>
<evidence type="ECO:0000256" key="3">
    <source>
        <dbReference type="ARBA" id="ARBA00022598"/>
    </source>
</evidence>
<dbReference type="Gene3D" id="3.30.470.20">
    <property type="entry name" value="ATP-grasp fold, B domain"/>
    <property type="match status" value="1"/>
</dbReference>
<accession>A0A956NJI8</accession>
<dbReference type="SUPFAM" id="SSF56059">
    <property type="entry name" value="Glutathione synthetase ATP-binding domain-like"/>
    <property type="match status" value="1"/>
</dbReference>
<dbReference type="EMBL" id="JAGQHS010000150">
    <property type="protein sequence ID" value="MCA9758204.1"/>
    <property type="molecule type" value="Genomic_DNA"/>
</dbReference>